<name>A0ABN1VUX2_9MICO</name>
<dbReference type="SUPFAM" id="SSF52540">
    <property type="entry name" value="P-loop containing nucleoside triphosphate hydrolases"/>
    <property type="match status" value="1"/>
</dbReference>
<dbReference type="NCBIfam" id="TIGR01313">
    <property type="entry name" value="therm_gnt_kin"/>
    <property type="match status" value="1"/>
</dbReference>
<dbReference type="Proteomes" id="UP001500943">
    <property type="component" value="Unassembled WGS sequence"/>
</dbReference>
<evidence type="ECO:0000313" key="11">
    <source>
        <dbReference type="Proteomes" id="UP001500943"/>
    </source>
</evidence>
<sequence length="175" mass="18484">MSDRTRAVPPLIVMLGVSGSGKTTIGALIADQLGVPFTDADSLHPAVNVAKMASGIPLDDGDRWPWLALVGEELACAARSGTGLVMACSALTRAYRDAIRAKAPELRFVHLSGDREVLAQRTTGRSGHFMPASLLDSQLATLEQLQPDEQGIVVDVAPPVAEVVANAVDRIHRTP</sequence>
<comment type="pathway">
    <text evidence="1">Carbohydrate acid metabolism.</text>
</comment>
<dbReference type="Pfam" id="PF13671">
    <property type="entry name" value="AAA_33"/>
    <property type="match status" value="1"/>
</dbReference>
<evidence type="ECO:0000256" key="5">
    <source>
        <dbReference type="ARBA" id="ARBA00022741"/>
    </source>
</evidence>
<evidence type="ECO:0000256" key="2">
    <source>
        <dbReference type="ARBA" id="ARBA00008420"/>
    </source>
</evidence>
<accession>A0ABN1VUX2</accession>
<reference evidence="10 11" key="1">
    <citation type="journal article" date="2019" name="Int. J. Syst. Evol. Microbiol.">
        <title>The Global Catalogue of Microorganisms (GCM) 10K type strain sequencing project: providing services to taxonomists for standard genome sequencing and annotation.</title>
        <authorList>
            <consortium name="The Broad Institute Genomics Platform"/>
            <consortium name="The Broad Institute Genome Sequencing Center for Infectious Disease"/>
            <person name="Wu L."/>
            <person name="Ma J."/>
        </authorList>
    </citation>
    <scope>NUCLEOTIDE SEQUENCE [LARGE SCALE GENOMIC DNA]</scope>
    <source>
        <strain evidence="10 11">JCM 12762</strain>
    </source>
</reference>
<evidence type="ECO:0000313" key="10">
    <source>
        <dbReference type="EMBL" id="GAA1224287.1"/>
    </source>
</evidence>
<dbReference type="EC" id="2.7.1.12" evidence="3 9"/>
<keyword evidence="6 9" id="KW-0418">Kinase</keyword>
<dbReference type="InterPro" id="IPR006001">
    <property type="entry name" value="Therm_gnt_kin"/>
</dbReference>
<evidence type="ECO:0000256" key="7">
    <source>
        <dbReference type="ARBA" id="ARBA00022840"/>
    </source>
</evidence>
<dbReference type="PANTHER" id="PTHR43442">
    <property type="entry name" value="GLUCONOKINASE-RELATED"/>
    <property type="match status" value="1"/>
</dbReference>
<comment type="catalytic activity">
    <reaction evidence="8 9">
        <text>D-gluconate + ATP = 6-phospho-D-gluconate + ADP + H(+)</text>
        <dbReference type="Rhea" id="RHEA:19433"/>
        <dbReference type="ChEBI" id="CHEBI:15378"/>
        <dbReference type="ChEBI" id="CHEBI:18391"/>
        <dbReference type="ChEBI" id="CHEBI:30616"/>
        <dbReference type="ChEBI" id="CHEBI:58759"/>
        <dbReference type="ChEBI" id="CHEBI:456216"/>
        <dbReference type="EC" id="2.7.1.12"/>
    </reaction>
</comment>
<evidence type="ECO:0000256" key="1">
    <source>
        <dbReference type="ARBA" id="ARBA00004761"/>
    </source>
</evidence>
<keyword evidence="5 9" id="KW-0547">Nucleotide-binding</keyword>
<keyword evidence="7 9" id="KW-0067">ATP-binding</keyword>
<dbReference type="CDD" id="cd02021">
    <property type="entry name" value="GntK"/>
    <property type="match status" value="1"/>
</dbReference>
<comment type="caution">
    <text evidence="10">The sequence shown here is derived from an EMBL/GenBank/DDBJ whole genome shotgun (WGS) entry which is preliminary data.</text>
</comment>
<dbReference type="InterPro" id="IPR027417">
    <property type="entry name" value="P-loop_NTPase"/>
</dbReference>
<evidence type="ECO:0000256" key="3">
    <source>
        <dbReference type="ARBA" id="ARBA00012054"/>
    </source>
</evidence>
<keyword evidence="11" id="KW-1185">Reference proteome</keyword>
<protein>
    <recommendedName>
        <fullName evidence="3 9">Gluconokinase</fullName>
        <ecNumber evidence="3 9">2.7.1.12</ecNumber>
    </recommendedName>
</protein>
<gene>
    <name evidence="10" type="ORF">GCM10009655_24050</name>
</gene>
<evidence type="ECO:0000256" key="9">
    <source>
        <dbReference type="RuleBase" id="RU363066"/>
    </source>
</evidence>
<keyword evidence="4 9" id="KW-0808">Transferase</keyword>
<dbReference type="RefSeq" id="WP_343926177.1">
    <property type="nucleotide sequence ID" value="NZ_BAAAKW010000057.1"/>
</dbReference>
<evidence type="ECO:0000256" key="6">
    <source>
        <dbReference type="ARBA" id="ARBA00022777"/>
    </source>
</evidence>
<proteinExistence type="inferred from homology"/>
<organism evidence="10 11">
    <name type="scientific">Rhodoglobus aureus</name>
    <dbReference type="NCBI Taxonomy" id="191497"/>
    <lineage>
        <taxon>Bacteria</taxon>
        <taxon>Bacillati</taxon>
        <taxon>Actinomycetota</taxon>
        <taxon>Actinomycetes</taxon>
        <taxon>Micrococcales</taxon>
        <taxon>Microbacteriaceae</taxon>
        <taxon>Rhodoglobus</taxon>
    </lineage>
</organism>
<dbReference type="Gene3D" id="3.40.50.300">
    <property type="entry name" value="P-loop containing nucleotide triphosphate hydrolases"/>
    <property type="match status" value="1"/>
</dbReference>
<dbReference type="PANTHER" id="PTHR43442:SF3">
    <property type="entry name" value="GLUCONOKINASE-RELATED"/>
    <property type="match status" value="1"/>
</dbReference>
<comment type="similarity">
    <text evidence="2 9">Belongs to the gluconokinase GntK/GntV family.</text>
</comment>
<evidence type="ECO:0000256" key="8">
    <source>
        <dbReference type="ARBA" id="ARBA00048090"/>
    </source>
</evidence>
<dbReference type="EMBL" id="BAAAKW010000057">
    <property type="protein sequence ID" value="GAA1224287.1"/>
    <property type="molecule type" value="Genomic_DNA"/>
</dbReference>
<evidence type="ECO:0000256" key="4">
    <source>
        <dbReference type="ARBA" id="ARBA00022679"/>
    </source>
</evidence>